<dbReference type="KEGG" id="vg:6295464"/>
<dbReference type="Proteomes" id="UP000011274">
    <property type="component" value="Segment"/>
</dbReference>
<evidence type="ECO:0000313" key="2">
    <source>
        <dbReference type="Proteomes" id="UP000011274"/>
    </source>
</evidence>
<organismHost>
    <name type="scientific">Musca domestica</name>
    <name type="common">House fly</name>
    <dbReference type="NCBI Taxonomy" id="7370"/>
</organismHost>
<accession>B2YG35</accession>
<dbReference type="GeneID" id="6295464"/>
<keyword evidence="2" id="KW-1185">Reference proteome</keyword>
<organism evidence="1 2">
    <name type="scientific">Musca hytrovirus</name>
    <name type="common">isolate Musca domestica/United States/Boucias/-</name>
    <name type="synonym">MHV</name>
    <dbReference type="NCBI Taxonomy" id="523909"/>
    <lineage>
        <taxon>Viruses</taxon>
        <taxon>Viruses incertae sedis</taxon>
        <taxon>Naldaviricetes</taxon>
        <taxon>Lefavirales</taxon>
        <taxon>Hytrosaviridae</taxon>
        <taxon>Muscavirus</taxon>
        <taxon>Muscavirus musdomesticae</taxon>
    </lineage>
</organism>
<name>B2YG35_MHVB</name>
<dbReference type="RefSeq" id="YP_001883386.1">
    <property type="nucleotide sequence ID" value="NC_010671.1"/>
</dbReference>
<protein>
    <submittedName>
        <fullName evidence="1">Uncharacterized protein</fullName>
    </submittedName>
</protein>
<evidence type="ECO:0000313" key="1">
    <source>
        <dbReference type="EMBL" id="ACD03517.1"/>
    </source>
</evidence>
<sequence>METLGLKSVRLILQQIDGGSGGDDVHNIPKDSMNEKLNYIRVLARSKRFYRRRFCVRLNLPRYTFCDYSLTSAIYPLTLREILFYRQELRLGQRITLYVRPLRPSTRVIVHCTLNFRRNLLCQCYACKRLK</sequence>
<reference evidence="1 2" key="1">
    <citation type="journal article" date="2008" name="Virology">
        <title>Sequence analysis of a non-classified, non-occluded DNA virus that causes salivary gland hypertrophy of Musca domestica, MdSGHV.</title>
        <authorList>
            <person name="Garcia-Maruniak A."/>
            <person name="Maruniak J.E."/>
            <person name="Farmerie W."/>
            <person name="Boucias D.G."/>
        </authorList>
    </citation>
    <scope>NUCLEOTIDE SEQUENCE [LARGE SCALE GENOMIC DNA]</scope>
    <source>
        <strain evidence="2">Isolate Musca domestica/United States/Boucias/-</strain>
    </source>
</reference>
<proteinExistence type="predicted"/>
<gene>
    <name evidence="1" type="ORF">MdSGHV058</name>
</gene>
<dbReference type="EMBL" id="EU522111">
    <property type="protein sequence ID" value="ACD03517.1"/>
    <property type="molecule type" value="Genomic_DNA"/>
</dbReference>